<evidence type="ECO:0000256" key="5">
    <source>
        <dbReference type="ARBA" id="ARBA00022842"/>
    </source>
</evidence>
<dbReference type="STRING" id="35608.A0A2U1N2Z3"/>
<dbReference type="GO" id="GO:0032259">
    <property type="term" value="P:methylation"/>
    <property type="evidence" value="ECO:0007669"/>
    <property type="project" value="UniProtKB-KW"/>
</dbReference>
<dbReference type="InterPro" id="IPR042086">
    <property type="entry name" value="MeTrfase_capping"/>
</dbReference>
<dbReference type="GO" id="GO:0008168">
    <property type="term" value="F:methyltransferase activity"/>
    <property type="evidence" value="ECO:0007669"/>
    <property type="project" value="UniProtKB-KW"/>
</dbReference>
<reference evidence="6 7" key="1">
    <citation type="journal article" date="2018" name="Mol. Plant">
        <title>The genome of Artemisia annua provides insight into the evolution of Asteraceae family and artemisinin biosynthesis.</title>
        <authorList>
            <person name="Shen Q."/>
            <person name="Zhang L."/>
            <person name="Liao Z."/>
            <person name="Wang S."/>
            <person name="Yan T."/>
            <person name="Shi P."/>
            <person name="Liu M."/>
            <person name="Fu X."/>
            <person name="Pan Q."/>
            <person name="Wang Y."/>
            <person name="Lv Z."/>
            <person name="Lu X."/>
            <person name="Zhang F."/>
            <person name="Jiang W."/>
            <person name="Ma Y."/>
            <person name="Chen M."/>
            <person name="Hao X."/>
            <person name="Li L."/>
            <person name="Tang Y."/>
            <person name="Lv G."/>
            <person name="Zhou Y."/>
            <person name="Sun X."/>
            <person name="Brodelius P.E."/>
            <person name="Rose J.K.C."/>
            <person name="Tang K."/>
        </authorList>
    </citation>
    <scope>NUCLEOTIDE SEQUENCE [LARGE SCALE GENOMIC DNA]</scope>
    <source>
        <strain evidence="7">cv. Huhao1</strain>
        <tissue evidence="6">Leaf</tissue>
    </source>
</reference>
<protein>
    <submittedName>
        <fullName evidence="6">SAM dependent carboxyl methyltransferase</fullName>
    </submittedName>
</protein>
<keyword evidence="7" id="KW-1185">Reference proteome</keyword>
<dbReference type="Proteomes" id="UP000245207">
    <property type="component" value="Unassembled WGS sequence"/>
</dbReference>
<gene>
    <name evidence="6" type="ORF">CTI12_AA303430</name>
</gene>
<evidence type="ECO:0000256" key="4">
    <source>
        <dbReference type="ARBA" id="ARBA00022723"/>
    </source>
</evidence>
<evidence type="ECO:0000256" key="3">
    <source>
        <dbReference type="ARBA" id="ARBA00022679"/>
    </source>
</evidence>
<organism evidence="6 7">
    <name type="scientific">Artemisia annua</name>
    <name type="common">Sweet wormwood</name>
    <dbReference type="NCBI Taxonomy" id="35608"/>
    <lineage>
        <taxon>Eukaryota</taxon>
        <taxon>Viridiplantae</taxon>
        <taxon>Streptophyta</taxon>
        <taxon>Embryophyta</taxon>
        <taxon>Tracheophyta</taxon>
        <taxon>Spermatophyta</taxon>
        <taxon>Magnoliopsida</taxon>
        <taxon>eudicotyledons</taxon>
        <taxon>Gunneridae</taxon>
        <taxon>Pentapetalae</taxon>
        <taxon>asterids</taxon>
        <taxon>campanulids</taxon>
        <taxon>Asterales</taxon>
        <taxon>Asteraceae</taxon>
        <taxon>Asteroideae</taxon>
        <taxon>Anthemideae</taxon>
        <taxon>Artemisiinae</taxon>
        <taxon>Artemisia</taxon>
    </lineage>
</organism>
<accession>A0A2U1N2Z3</accession>
<dbReference type="OrthoDB" id="1523883at2759"/>
<keyword evidence="3 6" id="KW-0808">Transferase</keyword>
<dbReference type="InterPro" id="IPR005299">
    <property type="entry name" value="MeTrfase_7"/>
</dbReference>
<evidence type="ECO:0000313" key="7">
    <source>
        <dbReference type="Proteomes" id="UP000245207"/>
    </source>
</evidence>
<dbReference type="SUPFAM" id="SSF53335">
    <property type="entry name" value="S-adenosyl-L-methionine-dependent methyltransferases"/>
    <property type="match status" value="1"/>
</dbReference>
<dbReference type="InterPro" id="IPR029063">
    <property type="entry name" value="SAM-dependent_MTases_sf"/>
</dbReference>
<evidence type="ECO:0000256" key="1">
    <source>
        <dbReference type="ARBA" id="ARBA00007967"/>
    </source>
</evidence>
<dbReference type="EMBL" id="PKPP01003748">
    <property type="protein sequence ID" value="PWA67872.1"/>
    <property type="molecule type" value="Genomic_DNA"/>
</dbReference>
<keyword evidence="5" id="KW-0460">Magnesium</keyword>
<dbReference type="Pfam" id="PF03492">
    <property type="entry name" value="Methyltransf_7"/>
    <property type="match status" value="1"/>
</dbReference>
<dbReference type="AlphaFoldDB" id="A0A2U1N2Z3"/>
<comment type="caution">
    <text evidence="6">The sequence shown here is derived from an EMBL/GenBank/DDBJ whole genome shotgun (WGS) entry which is preliminary data.</text>
</comment>
<keyword evidence="2 6" id="KW-0489">Methyltransferase</keyword>
<comment type="similarity">
    <text evidence="1">Belongs to the methyltransferase superfamily. Type-7 methyltransferase family.</text>
</comment>
<dbReference type="PANTHER" id="PTHR31009">
    <property type="entry name" value="S-ADENOSYL-L-METHIONINE:CARBOXYL METHYLTRANSFERASE FAMILY PROTEIN"/>
    <property type="match status" value="1"/>
</dbReference>
<dbReference type="GO" id="GO:0046872">
    <property type="term" value="F:metal ion binding"/>
    <property type="evidence" value="ECO:0007669"/>
    <property type="project" value="UniProtKB-KW"/>
</dbReference>
<sequence>MAKEGLVKESEIKSFNVPTYNPCKDEVVDLIQKQGSFSLDLLDSYEVNWDPYDTDYASERVSDEPIHGERVAKILRAATESMLIAHFGNSAMDLVFQNFEKKVNEHLLKEKTKHHVLLVSMTKKI</sequence>
<proteinExistence type="inferred from homology"/>
<name>A0A2U1N2Z3_ARTAN</name>
<evidence type="ECO:0000313" key="6">
    <source>
        <dbReference type="EMBL" id="PWA67872.1"/>
    </source>
</evidence>
<dbReference type="Gene3D" id="1.10.1200.270">
    <property type="entry name" value="Methyltransferase, alpha-helical capping domain"/>
    <property type="match status" value="1"/>
</dbReference>
<keyword evidence="4" id="KW-0479">Metal-binding</keyword>
<evidence type="ECO:0000256" key="2">
    <source>
        <dbReference type="ARBA" id="ARBA00022603"/>
    </source>
</evidence>